<dbReference type="NCBIfam" id="TIGR02541">
    <property type="entry name" value="flagell_FlgJ"/>
    <property type="match status" value="1"/>
</dbReference>
<dbReference type="PANTHER" id="PTHR33308:SF9">
    <property type="entry name" value="PEPTIDOGLYCAN HYDROLASE FLGJ"/>
    <property type="match status" value="1"/>
</dbReference>
<evidence type="ECO:0000256" key="9">
    <source>
        <dbReference type="ARBA" id="ARBA00023295"/>
    </source>
</evidence>
<dbReference type="PRINTS" id="PR01002">
    <property type="entry name" value="FLGFLGJ"/>
</dbReference>
<dbReference type="SUPFAM" id="SSF53955">
    <property type="entry name" value="Lysozyme-like"/>
    <property type="match status" value="1"/>
</dbReference>
<dbReference type="SMART" id="SM00047">
    <property type="entry name" value="LYZ2"/>
    <property type="match status" value="1"/>
</dbReference>
<evidence type="ECO:0000256" key="1">
    <source>
        <dbReference type="ARBA" id="ARBA00002954"/>
    </source>
</evidence>
<dbReference type="Proteomes" id="UP000736384">
    <property type="component" value="Unassembled WGS sequence"/>
</dbReference>
<feature type="domain" description="Mannosyl-glycoprotein endo-beta-N-acetylglucosamidase-like" evidence="12">
    <location>
        <begin position="153"/>
        <end position="306"/>
    </location>
</feature>
<dbReference type="Pfam" id="PF10135">
    <property type="entry name" value="Rod-binding"/>
    <property type="match status" value="1"/>
</dbReference>
<evidence type="ECO:0000313" key="13">
    <source>
        <dbReference type="EMBL" id="NHN78511.1"/>
    </source>
</evidence>
<organism evidence="13 14">
    <name type="scientific">Azotobacter chroococcum</name>
    <dbReference type="NCBI Taxonomy" id="353"/>
    <lineage>
        <taxon>Bacteria</taxon>
        <taxon>Pseudomonadati</taxon>
        <taxon>Pseudomonadota</taxon>
        <taxon>Gammaproteobacteria</taxon>
        <taxon>Pseudomonadales</taxon>
        <taxon>Pseudomonadaceae</taxon>
        <taxon>Azotobacter</taxon>
    </lineage>
</organism>
<gene>
    <name evidence="13" type="primary">flgJ</name>
    <name evidence="13" type="ORF">HA520_14690</name>
</gene>
<dbReference type="AlphaFoldDB" id="A0AA43Z965"/>
<evidence type="ECO:0000256" key="7">
    <source>
        <dbReference type="ARBA" id="ARBA00022795"/>
    </source>
</evidence>
<protein>
    <recommendedName>
        <fullName evidence="5">Peptidoglycan hydrolase FlgJ</fullName>
    </recommendedName>
    <alternativeName>
        <fullName evidence="11">Muramidase FlgJ</fullName>
    </alternativeName>
</protein>
<comment type="function">
    <text evidence="1">Flagellum-specific muramidase which hydrolyzes the peptidoglycan layer to assemble the rod structure in the periplasmic space.</text>
</comment>
<dbReference type="GO" id="GO:0044780">
    <property type="term" value="P:bacterial-type flagellum assembly"/>
    <property type="evidence" value="ECO:0007669"/>
    <property type="project" value="InterPro"/>
</dbReference>
<keyword evidence="7" id="KW-1005">Bacterial flagellum biogenesis</keyword>
<dbReference type="GO" id="GO:0016798">
    <property type="term" value="F:hydrolase activity, acting on glycosyl bonds"/>
    <property type="evidence" value="ECO:0007669"/>
    <property type="project" value="UniProtKB-KW"/>
</dbReference>
<dbReference type="InterPro" id="IPR013377">
    <property type="entry name" value="FlgJ"/>
</dbReference>
<evidence type="ECO:0000256" key="4">
    <source>
        <dbReference type="ARBA" id="ARBA00007974"/>
    </source>
</evidence>
<keyword evidence="10" id="KW-0961">Cell wall biogenesis/degradation</keyword>
<dbReference type="Gene3D" id="1.10.530.10">
    <property type="match status" value="1"/>
</dbReference>
<keyword evidence="13" id="KW-0966">Cell projection</keyword>
<comment type="caution">
    <text evidence="13">The sequence shown here is derived from an EMBL/GenBank/DDBJ whole genome shotgun (WGS) entry which is preliminary data.</text>
</comment>
<evidence type="ECO:0000256" key="11">
    <source>
        <dbReference type="ARBA" id="ARBA00030835"/>
    </source>
</evidence>
<comment type="subcellular location">
    <subcellularLocation>
        <location evidence="2">Periplasm</location>
    </subcellularLocation>
</comment>
<evidence type="ECO:0000256" key="5">
    <source>
        <dbReference type="ARBA" id="ARBA00013433"/>
    </source>
</evidence>
<dbReference type="InterPro" id="IPR051056">
    <property type="entry name" value="Glycosyl_Hydrolase_73"/>
</dbReference>
<sequence>MAAAPLGERFALDLQGLQRLKHTAREDSPAALREASKQFEALFLQSMLKSMREASPKSALLDSSQTRLYTELLDQQWAQHLAGQGLGLAEQLAGQLRGAAPATAPAQGAGEENLLAGIPRATPRPLYGSVALPSAAPGAAERTTEAPASLGSVVERPAHVTDFLDRLQAPARRASRASGVPAELILAQAALETGWGRRQIATAGGGDSHNLFGIKAGSQWRGATADVPTTEYVDGQAQKRVERFRAYPSLEAGLADYARLIGGNPRYAGVVAAPDAAQAARALQQAGYATDPAYADKLIAVMASLGPLGQTQAVARLDAADTRE</sequence>
<evidence type="ECO:0000256" key="10">
    <source>
        <dbReference type="ARBA" id="ARBA00023316"/>
    </source>
</evidence>
<evidence type="ECO:0000256" key="3">
    <source>
        <dbReference type="ARBA" id="ARBA00006880"/>
    </source>
</evidence>
<accession>A0AA43Z965</accession>
<comment type="similarity">
    <text evidence="3">In the N-terminal section; belongs to the FlgJ family.</text>
</comment>
<dbReference type="GO" id="GO:0004040">
    <property type="term" value="F:amidase activity"/>
    <property type="evidence" value="ECO:0007669"/>
    <property type="project" value="InterPro"/>
</dbReference>
<keyword evidence="13" id="KW-0282">Flagellum</keyword>
<dbReference type="PANTHER" id="PTHR33308">
    <property type="entry name" value="PEPTIDOGLYCAN HYDROLASE FLGJ"/>
    <property type="match status" value="1"/>
</dbReference>
<keyword evidence="6" id="KW-0574">Periplasm</keyword>
<dbReference type="InterPro" id="IPR019301">
    <property type="entry name" value="Flagellar_prot_FlgJ_N"/>
</dbReference>
<dbReference type="GO" id="GO:0071555">
    <property type="term" value="P:cell wall organization"/>
    <property type="evidence" value="ECO:0007669"/>
    <property type="project" value="UniProtKB-KW"/>
</dbReference>
<dbReference type="Pfam" id="PF01832">
    <property type="entry name" value="Glucosaminidase"/>
    <property type="match status" value="1"/>
</dbReference>
<evidence type="ECO:0000256" key="8">
    <source>
        <dbReference type="ARBA" id="ARBA00022801"/>
    </source>
</evidence>
<comment type="similarity">
    <text evidence="4">In the C-terminal section; belongs to the glycosyl hydrolase 73 family.</text>
</comment>
<evidence type="ECO:0000259" key="12">
    <source>
        <dbReference type="SMART" id="SM00047"/>
    </source>
</evidence>
<dbReference type="GO" id="GO:0042597">
    <property type="term" value="C:periplasmic space"/>
    <property type="evidence" value="ECO:0007669"/>
    <property type="project" value="UniProtKB-SubCell"/>
</dbReference>
<proteinExistence type="inferred from homology"/>
<keyword evidence="8 13" id="KW-0378">Hydrolase</keyword>
<reference evidence="13" key="1">
    <citation type="submission" date="2020-03" db="EMBL/GenBank/DDBJ databases">
        <title>Genome assembly of Azotobacter chroococcum W5.</title>
        <authorList>
            <person name="Kannepalli A."/>
        </authorList>
    </citation>
    <scope>NUCLEOTIDE SEQUENCE</scope>
    <source>
        <strain evidence="13">W5</strain>
    </source>
</reference>
<dbReference type="InterPro" id="IPR002901">
    <property type="entry name" value="MGlyc_endo_b_GlcNAc-like_dom"/>
</dbReference>
<dbReference type="RefSeq" id="WP_165893220.1">
    <property type="nucleotide sequence ID" value="NZ_JAAPAP010000011.1"/>
</dbReference>
<dbReference type="InterPro" id="IPR023346">
    <property type="entry name" value="Lysozyme-like_dom_sf"/>
</dbReference>
<dbReference type="EMBL" id="JAAPAP010000011">
    <property type="protein sequence ID" value="NHN78511.1"/>
    <property type="molecule type" value="Genomic_DNA"/>
</dbReference>
<keyword evidence="13" id="KW-0969">Cilium</keyword>
<dbReference type="Gene3D" id="2.10.70.40">
    <property type="entry name" value="peptidoglycan hydrolase"/>
    <property type="match status" value="1"/>
</dbReference>
<dbReference type="GO" id="GO:0071973">
    <property type="term" value="P:bacterial-type flagellum-dependent cell motility"/>
    <property type="evidence" value="ECO:0007669"/>
    <property type="project" value="TreeGrafter"/>
</dbReference>
<evidence type="ECO:0000256" key="2">
    <source>
        <dbReference type="ARBA" id="ARBA00004418"/>
    </source>
</evidence>
<name>A0AA43Z965_9GAMM</name>
<evidence type="ECO:0000313" key="14">
    <source>
        <dbReference type="Proteomes" id="UP000736384"/>
    </source>
</evidence>
<evidence type="ECO:0000256" key="6">
    <source>
        <dbReference type="ARBA" id="ARBA00022764"/>
    </source>
</evidence>
<keyword evidence="9" id="KW-0326">Glycosidase</keyword>